<dbReference type="AlphaFoldDB" id="A0A5E7CB65"/>
<feature type="region of interest" description="Disordered" evidence="1">
    <location>
        <begin position="35"/>
        <end position="69"/>
    </location>
</feature>
<reference evidence="2 3" key="1">
    <citation type="submission" date="2019-09" db="EMBL/GenBank/DDBJ databases">
        <authorList>
            <person name="Chandra G."/>
            <person name="Truman W A."/>
        </authorList>
    </citation>
    <scope>NUCLEOTIDE SEQUENCE [LARGE SCALE GENOMIC DNA]</scope>
    <source>
        <strain evidence="2">PS691</strain>
    </source>
</reference>
<accession>A0A5E7CB65</accession>
<evidence type="ECO:0000256" key="1">
    <source>
        <dbReference type="SAM" id="MobiDB-lite"/>
    </source>
</evidence>
<dbReference type="EMBL" id="CABVHQ010000023">
    <property type="protein sequence ID" value="VVO02027.1"/>
    <property type="molecule type" value="Genomic_DNA"/>
</dbReference>
<evidence type="ECO:0000313" key="2">
    <source>
        <dbReference type="EMBL" id="VVO02027.1"/>
    </source>
</evidence>
<organism evidence="2 3">
    <name type="scientific">Pseudomonas fluorescens</name>
    <dbReference type="NCBI Taxonomy" id="294"/>
    <lineage>
        <taxon>Bacteria</taxon>
        <taxon>Pseudomonadati</taxon>
        <taxon>Pseudomonadota</taxon>
        <taxon>Gammaproteobacteria</taxon>
        <taxon>Pseudomonadales</taxon>
        <taxon>Pseudomonadaceae</taxon>
        <taxon>Pseudomonas</taxon>
    </lineage>
</organism>
<evidence type="ECO:0000313" key="3">
    <source>
        <dbReference type="Proteomes" id="UP000337909"/>
    </source>
</evidence>
<name>A0A5E7CB65_PSEFL</name>
<feature type="compositionally biased region" description="Polar residues" evidence="1">
    <location>
        <begin position="58"/>
        <end position="69"/>
    </location>
</feature>
<dbReference type="Proteomes" id="UP000337909">
    <property type="component" value="Unassembled WGS sequence"/>
</dbReference>
<gene>
    <name evidence="2" type="ORF">PS691_02709</name>
</gene>
<sequence length="128" mass="14472">MLSLRVEDPASYFSQEKFNMSIALIEDEMREALFGFSDKPDPQPPSKTPKPVALAKPQPSTKTRATSKPLSPKLRVMLNVTKDFEGEVEVFIYDANTLSTLVAEYEAKNEAKKKKFRYFDVVSVKPIP</sequence>
<protein>
    <submittedName>
        <fullName evidence="2">Uncharacterized protein</fullName>
    </submittedName>
</protein>
<proteinExistence type="predicted"/>